<dbReference type="OrthoDB" id="31543at2157"/>
<feature type="domain" description="Mechanosensitive ion channel MscS C-terminal" evidence="9">
    <location>
        <begin position="170"/>
        <end position="250"/>
    </location>
</feature>
<evidence type="ECO:0000256" key="1">
    <source>
        <dbReference type="ARBA" id="ARBA00004651"/>
    </source>
</evidence>
<dbReference type="InterPro" id="IPR049142">
    <property type="entry name" value="MS_channel_1st"/>
</dbReference>
<accession>A0A2A2H2I2</accession>
<name>A0A2A2H2I2_METBR</name>
<dbReference type="Pfam" id="PF00924">
    <property type="entry name" value="MS_channel_2nd"/>
    <property type="match status" value="1"/>
</dbReference>
<evidence type="ECO:0000256" key="5">
    <source>
        <dbReference type="ARBA" id="ARBA00022989"/>
    </source>
</evidence>
<dbReference type="InterPro" id="IPR006685">
    <property type="entry name" value="MscS_channel_2nd"/>
</dbReference>
<gene>
    <name evidence="11" type="ORF">ASJ80_01015</name>
</gene>
<dbReference type="InterPro" id="IPR023408">
    <property type="entry name" value="MscS_beta-dom_sf"/>
</dbReference>
<dbReference type="GO" id="GO:0008381">
    <property type="term" value="F:mechanosensitive monoatomic ion channel activity"/>
    <property type="evidence" value="ECO:0007669"/>
    <property type="project" value="InterPro"/>
</dbReference>
<evidence type="ECO:0000313" key="11">
    <source>
        <dbReference type="EMBL" id="PAV03565.1"/>
    </source>
</evidence>
<keyword evidence="5 7" id="KW-1133">Transmembrane helix</keyword>
<dbReference type="Proteomes" id="UP000217784">
    <property type="component" value="Unassembled WGS sequence"/>
</dbReference>
<dbReference type="SUPFAM" id="SSF82689">
    <property type="entry name" value="Mechanosensitive channel protein MscS (YggB), C-terminal domain"/>
    <property type="match status" value="1"/>
</dbReference>
<dbReference type="InterPro" id="IPR045275">
    <property type="entry name" value="MscS_archaea/bacteria_type"/>
</dbReference>
<keyword evidence="4 7" id="KW-0812">Transmembrane</keyword>
<organism evidence="11 12">
    <name type="scientific">Methanobacterium bryantii</name>
    <dbReference type="NCBI Taxonomy" id="2161"/>
    <lineage>
        <taxon>Archaea</taxon>
        <taxon>Methanobacteriati</taxon>
        <taxon>Methanobacteriota</taxon>
        <taxon>Methanomada group</taxon>
        <taxon>Methanobacteria</taxon>
        <taxon>Methanobacteriales</taxon>
        <taxon>Methanobacteriaceae</taxon>
        <taxon>Methanobacterium</taxon>
    </lineage>
</organism>
<evidence type="ECO:0000256" key="7">
    <source>
        <dbReference type="SAM" id="Phobius"/>
    </source>
</evidence>
<dbReference type="InterPro" id="IPR011014">
    <property type="entry name" value="MscS_channel_TM-2"/>
</dbReference>
<dbReference type="Pfam" id="PF21088">
    <property type="entry name" value="MS_channel_1st"/>
    <property type="match status" value="1"/>
</dbReference>
<dbReference type="PANTHER" id="PTHR30221">
    <property type="entry name" value="SMALL-CONDUCTANCE MECHANOSENSITIVE CHANNEL"/>
    <property type="match status" value="1"/>
</dbReference>
<evidence type="ECO:0000259" key="9">
    <source>
        <dbReference type="Pfam" id="PF21082"/>
    </source>
</evidence>
<reference evidence="11 12" key="1">
    <citation type="journal article" date="2017" name="BMC Genomics">
        <title>Genomic analysis of methanogenic archaea reveals a shift towards energy conservation.</title>
        <authorList>
            <person name="Gilmore S.P."/>
            <person name="Henske J.K."/>
            <person name="Sexton J.A."/>
            <person name="Solomon K.V."/>
            <person name="Seppala S."/>
            <person name="Yoo J.I."/>
            <person name="Huyett L.M."/>
            <person name="Pressman A."/>
            <person name="Cogan J.Z."/>
            <person name="Kivenson V."/>
            <person name="Peng X."/>
            <person name="Tan Y."/>
            <person name="Valentine D.L."/>
            <person name="O'Malley M.A."/>
        </authorList>
    </citation>
    <scope>NUCLEOTIDE SEQUENCE [LARGE SCALE GENOMIC DNA]</scope>
    <source>
        <strain evidence="11 12">M.o.H.</strain>
    </source>
</reference>
<dbReference type="AlphaFoldDB" id="A0A2A2H2I2"/>
<dbReference type="Gene3D" id="3.30.70.100">
    <property type="match status" value="1"/>
</dbReference>
<protein>
    <submittedName>
        <fullName evidence="11">Mechanosensitive ion channel protein MscS</fullName>
    </submittedName>
</protein>
<sequence length="254" mass="28390">MGISEMLLNLQLDSIIAIGVTLVAAFLIVRLTSRFLKNSQIKWDLDVTMVQVLNEIIKYTIYLIAAAVILGLFGINLTAIAVSLGVVSIVVGFAARDTLSNFIAGMFIFLDKSFRVGDIIEVSNQKGKVVKMGFRLTTIITYDKKIITIPNALFSTNPFINHTASDTRRVDLDIVIPYTMNLEEISKSLEDMATGCDWVLKKPKPKVIVRELIDVGVRLTLCVWVNDPWRVTEHRSALGKAAKKLLRDENTKYE</sequence>
<evidence type="ECO:0000256" key="6">
    <source>
        <dbReference type="ARBA" id="ARBA00023136"/>
    </source>
</evidence>
<feature type="domain" description="Mechanosensitive ion channel MscS" evidence="8">
    <location>
        <begin position="97"/>
        <end position="163"/>
    </location>
</feature>
<evidence type="ECO:0000259" key="8">
    <source>
        <dbReference type="Pfam" id="PF00924"/>
    </source>
</evidence>
<dbReference type="RefSeq" id="WP_069582982.1">
    <property type="nucleotide sequence ID" value="NZ_LMVM01000038.1"/>
</dbReference>
<comment type="subcellular location">
    <subcellularLocation>
        <location evidence="1">Cell membrane</location>
        <topology evidence="1">Multi-pass membrane protein</topology>
    </subcellularLocation>
</comment>
<dbReference type="EMBL" id="LMVM01000038">
    <property type="protein sequence ID" value="PAV03565.1"/>
    <property type="molecule type" value="Genomic_DNA"/>
</dbReference>
<evidence type="ECO:0000259" key="10">
    <source>
        <dbReference type="Pfam" id="PF21088"/>
    </source>
</evidence>
<dbReference type="PANTHER" id="PTHR30221:SF1">
    <property type="entry name" value="SMALL-CONDUCTANCE MECHANOSENSITIVE CHANNEL"/>
    <property type="match status" value="1"/>
</dbReference>
<comment type="similarity">
    <text evidence="2">Belongs to the MscS (TC 1.A.23) family.</text>
</comment>
<keyword evidence="3" id="KW-1003">Cell membrane</keyword>
<evidence type="ECO:0000256" key="3">
    <source>
        <dbReference type="ARBA" id="ARBA00022475"/>
    </source>
</evidence>
<dbReference type="InterPro" id="IPR049278">
    <property type="entry name" value="MS_channel_C"/>
</dbReference>
<feature type="domain" description="Mechanosensitive ion channel transmembrane helices 2/3" evidence="10">
    <location>
        <begin position="56"/>
        <end position="95"/>
    </location>
</feature>
<evidence type="ECO:0000313" key="12">
    <source>
        <dbReference type="Proteomes" id="UP000217784"/>
    </source>
</evidence>
<dbReference type="Gene3D" id="1.10.287.1260">
    <property type="match status" value="1"/>
</dbReference>
<evidence type="ECO:0000256" key="4">
    <source>
        <dbReference type="ARBA" id="ARBA00022692"/>
    </source>
</evidence>
<evidence type="ECO:0000256" key="2">
    <source>
        <dbReference type="ARBA" id="ARBA00008017"/>
    </source>
</evidence>
<dbReference type="InterPro" id="IPR011066">
    <property type="entry name" value="MscS_channel_C_sf"/>
</dbReference>
<proteinExistence type="inferred from homology"/>
<keyword evidence="12" id="KW-1185">Reference proteome</keyword>
<dbReference type="InterPro" id="IPR010920">
    <property type="entry name" value="LSM_dom_sf"/>
</dbReference>
<dbReference type="Pfam" id="PF21082">
    <property type="entry name" value="MS_channel_3rd"/>
    <property type="match status" value="1"/>
</dbReference>
<dbReference type="SUPFAM" id="SSF82861">
    <property type="entry name" value="Mechanosensitive channel protein MscS (YggB), transmembrane region"/>
    <property type="match status" value="1"/>
</dbReference>
<dbReference type="GO" id="GO:0005886">
    <property type="term" value="C:plasma membrane"/>
    <property type="evidence" value="ECO:0007669"/>
    <property type="project" value="UniProtKB-SubCell"/>
</dbReference>
<feature type="transmembrane region" description="Helical" evidence="7">
    <location>
        <begin position="12"/>
        <end position="32"/>
    </location>
</feature>
<feature type="transmembrane region" description="Helical" evidence="7">
    <location>
        <begin position="59"/>
        <end position="80"/>
    </location>
</feature>
<keyword evidence="6 7" id="KW-0472">Membrane</keyword>
<comment type="caution">
    <text evidence="11">The sequence shown here is derived from an EMBL/GenBank/DDBJ whole genome shotgun (WGS) entry which is preliminary data.</text>
</comment>
<dbReference type="Gene3D" id="2.30.30.60">
    <property type="match status" value="1"/>
</dbReference>
<dbReference type="SUPFAM" id="SSF50182">
    <property type="entry name" value="Sm-like ribonucleoproteins"/>
    <property type="match status" value="1"/>
</dbReference>